<keyword evidence="2" id="KW-0723">Serine/threonine-protein kinase</keyword>
<keyword evidence="3" id="KW-1185">Reference proteome</keyword>
<dbReference type="OrthoDB" id="5338352at2759"/>
<dbReference type="EMBL" id="AMGV01000057">
    <property type="protein sequence ID" value="KEF50870.1"/>
    <property type="molecule type" value="Genomic_DNA"/>
</dbReference>
<dbReference type="InterPro" id="IPR011009">
    <property type="entry name" value="Kinase-like_dom_sf"/>
</dbReference>
<organism evidence="2 3">
    <name type="scientific">Exophiala aquamarina CBS 119918</name>
    <dbReference type="NCBI Taxonomy" id="1182545"/>
    <lineage>
        <taxon>Eukaryota</taxon>
        <taxon>Fungi</taxon>
        <taxon>Dikarya</taxon>
        <taxon>Ascomycota</taxon>
        <taxon>Pezizomycotina</taxon>
        <taxon>Eurotiomycetes</taxon>
        <taxon>Chaetothyriomycetidae</taxon>
        <taxon>Chaetothyriales</taxon>
        <taxon>Herpotrichiellaceae</taxon>
        <taxon>Exophiala</taxon>
    </lineage>
</organism>
<dbReference type="HOGENOM" id="CLU_000288_31_2_1"/>
<feature type="domain" description="Protein kinase" evidence="1">
    <location>
        <begin position="36"/>
        <end position="288"/>
    </location>
</feature>
<accession>A0A072P5I0</accession>
<dbReference type="Proteomes" id="UP000027920">
    <property type="component" value="Unassembled WGS sequence"/>
</dbReference>
<keyword evidence="2" id="KW-0808">Transferase</keyword>
<sequence>MDQLWTLQPSLILSLHQLLLHPVYYKQQSGEYTLMTNHAELLMVGMSAKTFRIGNRVVKVCNVLPEDPAITQQNLACCETEALVYRILEEHPRIARCHSSNPPLGLIELEFYPNGNIKAYLERKDSKTPEADKKRWGIQMIESISYLHSKGVRHGDLRLEQWLLDDEQSVRLSDFNGSGFDAQPTLALKERPALGLECSSHWLPRPNAVDSSEQTDLFALGSSLYELVVGEKPFAGIDDQTIETRYEQAIFPNTEGLLFGREISKCWHQEFENSKELLNAVTNTLSRK</sequence>
<dbReference type="InterPro" id="IPR000719">
    <property type="entry name" value="Prot_kinase_dom"/>
</dbReference>
<dbReference type="SMART" id="SM00220">
    <property type="entry name" value="S_TKc"/>
    <property type="match status" value="1"/>
</dbReference>
<dbReference type="SUPFAM" id="SSF56112">
    <property type="entry name" value="Protein kinase-like (PK-like)"/>
    <property type="match status" value="1"/>
</dbReference>
<dbReference type="STRING" id="1182545.A0A072P5I0"/>
<dbReference type="VEuPathDB" id="FungiDB:A1O9_13082"/>
<dbReference type="PANTHER" id="PTHR44167">
    <property type="entry name" value="OVARIAN-SPECIFIC SERINE/THREONINE-PROTEIN KINASE LOK-RELATED"/>
    <property type="match status" value="1"/>
</dbReference>
<evidence type="ECO:0000313" key="3">
    <source>
        <dbReference type="Proteomes" id="UP000027920"/>
    </source>
</evidence>
<dbReference type="Gene3D" id="1.10.510.10">
    <property type="entry name" value="Transferase(Phosphotransferase) domain 1"/>
    <property type="match status" value="1"/>
</dbReference>
<dbReference type="GO" id="GO:0005634">
    <property type="term" value="C:nucleus"/>
    <property type="evidence" value="ECO:0007669"/>
    <property type="project" value="TreeGrafter"/>
</dbReference>
<comment type="caution">
    <text evidence="2">The sequence shown here is derived from an EMBL/GenBank/DDBJ whole genome shotgun (WGS) entry which is preliminary data.</text>
</comment>
<dbReference type="PROSITE" id="PS50011">
    <property type="entry name" value="PROTEIN_KINASE_DOM"/>
    <property type="match status" value="1"/>
</dbReference>
<dbReference type="GO" id="GO:0044773">
    <property type="term" value="P:mitotic DNA damage checkpoint signaling"/>
    <property type="evidence" value="ECO:0007669"/>
    <property type="project" value="TreeGrafter"/>
</dbReference>
<evidence type="ECO:0000313" key="2">
    <source>
        <dbReference type="EMBL" id="KEF50870.1"/>
    </source>
</evidence>
<evidence type="ECO:0000259" key="1">
    <source>
        <dbReference type="PROSITE" id="PS50011"/>
    </source>
</evidence>
<dbReference type="GeneID" id="25287973"/>
<dbReference type="GO" id="GO:0005524">
    <property type="term" value="F:ATP binding"/>
    <property type="evidence" value="ECO:0007669"/>
    <property type="project" value="InterPro"/>
</dbReference>
<dbReference type="PANTHER" id="PTHR44167:SF24">
    <property type="entry name" value="SERINE_THREONINE-PROTEIN KINASE CHK2"/>
    <property type="match status" value="1"/>
</dbReference>
<reference evidence="2 3" key="1">
    <citation type="submission" date="2013-03" db="EMBL/GenBank/DDBJ databases">
        <title>The Genome Sequence of Exophiala aquamarina CBS 119918.</title>
        <authorList>
            <consortium name="The Broad Institute Genomics Platform"/>
            <person name="Cuomo C."/>
            <person name="de Hoog S."/>
            <person name="Gorbushina A."/>
            <person name="Walker B."/>
            <person name="Young S.K."/>
            <person name="Zeng Q."/>
            <person name="Gargeya S."/>
            <person name="Fitzgerald M."/>
            <person name="Haas B."/>
            <person name="Abouelleil A."/>
            <person name="Allen A.W."/>
            <person name="Alvarado L."/>
            <person name="Arachchi H.M."/>
            <person name="Berlin A.M."/>
            <person name="Chapman S.B."/>
            <person name="Gainer-Dewar J."/>
            <person name="Goldberg J."/>
            <person name="Griggs A."/>
            <person name="Gujja S."/>
            <person name="Hansen M."/>
            <person name="Howarth C."/>
            <person name="Imamovic A."/>
            <person name="Ireland A."/>
            <person name="Larimer J."/>
            <person name="McCowan C."/>
            <person name="Murphy C."/>
            <person name="Pearson M."/>
            <person name="Poon T.W."/>
            <person name="Priest M."/>
            <person name="Roberts A."/>
            <person name="Saif S."/>
            <person name="Shea T."/>
            <person name="Sisk P."/>
            <person name="Sykes S."/>
            <person name="Wortman J."/>
            <person name="Nusbaum C."/>
            <person name="Birren B."/>
        </authorList>
    </citation>
    <scope>NUCLEOTIDE SEQUENCE [LARGE SCALE GENOMIC DNA]</scope>
    <source>
        <strain evidence="2 3">CBS 119918</strain>
    </source>
</reference>
<dbReference type="Pfam" id="PF00069">
    <property type="entry name" value="Pkinase"/>
    <property type="match status" value="1"/>
</dbReference>
<name>A0A072P5I0_9EURO</name>
<protein>
    <submittedName>
        <fullName evidence="2">Serine/threonine protein kinase</fullName>
    </submittedName>
</protein>
<dbReference type="GO" id="GO:0004674">
    <property type="term" value="F:protein serine/threonine kinase activity"/>
    <property type="evidence" value="ECO:0007669"/>
    <property type="project" value="UniProtKB-KW"/>
</dbReference>
<proteinExistence type="predicted"/>
<dbReference type="RefSeq" id="XP_013253460.1">
    <property type="nucleotide sequence ID" value="XM_013398006.1"/>
</dbReference>
<gene>
    <name evidence="2" type="ORF">A1O9_13082</name>
</gene>
<keyword evidence="2" id="KW-0418">Kinase</keyword>
<dbReference type="AlphaFoldDB" id="A0A072P5I0"/>